<dbReference type="KEGG" id="mkc:kam1_219"/>
<reference evidence="7" key="2">
    <citation type="journal article" date="2019" name="BMC Genomics">
        <title>Complete genome sequence analysis of the thermoacidophilic verrucomicrobial methanotroph 'Candidatus Methylacidiphilum kamchatkense' strain Kam1 and comparison with its closest relatives.</title>
        <authorList>
            <person name="Kruse T."/>
            <person name="Ratnadevi C.M."/>
            <person name="Erikstad H.A."/>
            <person name="Birkeland N.K."/>
        </authorList>
    </citation>
    <scope>NUCLEOTIDE SEQUENCE</scope>
    <source>
        <strain evidence="7">Kam1</strain>
    </source>
</reference>
<dbReference type="Proteomes" id="UP000315925">
    <property type="component" value="Chromosome"/>
</dbReference>
<sequence>MRTLSKLFFFFLFLGLPFTKAQQWHLSTFGKSQYVPLEDFCRFYHFPELPYSPATEVHLSNGSVTLDFKPNSSVVFIDGVKHWLSFPIIARGAEIWISRTDLSCLFDPILRPERIPQNRLYRGVVIDPGHGGSDKGATSRRGTEKNYALDTARRLAAILKARGIPVVMTRNEDVFVPLDQRVRMAAYYPDYIFISIHYNQAYGGGHGLETYALSPRGSPSTNSGRLYLTDYIASPGNQTDPLNILLAHDIHSQIIRLHPADPDMDRGLKRARFKVLRENVLPSVLVEGGFLSNAIESSLVDHAIYRQKLAEAIARGVLLFFDQIHSQGKKGRPNTLASDGSGP</sequence>
<evidence type="ECO:0000256" key="1">
    <source>
        <dbReference type="ARBA" id="ARBA00001561"/>
    </source>
</evidence>
<gene>
    <name evidence="6" type="ORF">A946_11095</name>
    <name evidence="7" type="ORF">kam1_219</name>
</gene>
<dbReference type="GO" id="GO:0009253">
    <property type="term" value="P:peptidoglycan catabolic process"/>
    <property type="evidence" value="ECO:0007669"/>
    <property type="project" value="InterPro"/>
</dbReference>
<reference evidence="9" key="3">
    <citation type="submission" date="2019-03" db="EMBL/GenBank/DDBJ databases">
        <title>Complete genome of Methylacidiphilum kamchatkense Kam1.</title>
        <authorList>
            <person name="Kruse T."/>
            <person name="Murarilal Ratnadevi C."/>
            <person name="Erikstad H.-A."/>
            <person name="Birkeland N.-K."/>
        </authorList>
    </citation>
    <scope>NUCLEOTIDE SEQUENCE [LARGE SCALE GENOMIC DNA]</scope>
    <source>
        <strain evidence="9">kam1</strain>
    </source>
</reference>
<dbReference type="STRING" id="1202785.A946_11095"/>
<dbReference type="SMART" id="SM00646">
    <property type="entry name" value="Ami_3"/>
    <property type="match status" value="1"/>
</dbReference>
<evidence type="ECO:0000256" key="2">
    <source>
        <dbReference type="ARBA" id="ARBA00011901"/>
    </source>
</evidence>
<dbReference type="AlphaFoldDB" id="A0A0C1RIK1"/>
<accession>A0A0C1RIK1</accession>
<keyword evidence="8" id="KW-1185">Reference proteome</keyword>
<feature type="signal peptide" evidence="4">
    <location>
        <begin position="1"/>
        <end position="21"/>
    </location>
</feature>
<feature type="domain" description="MurNAc-LAA" evidence="5">
    <location>
        <begin position="182"/>
        <end position="318"/>
    </location>
</feature>
<evidence type="ECO:0000313" key="7">
    <source>
        <dbReference type="EMBL" id="QDQ41475.1"/>
    </source>
</evidence>
<dbReference type="EMBL" id="JQNX01000010">
    <property type="protein sequence ID" value="KIE57852.1"/>
    <property type="molecule type" value="Genomic_DNA"/>
</dbReference>
<dbReference type="InterPro" id="IPR002508">
    <property type="entry name" value="MurNAc-LAA_cat"/>
</dbReference>
<dbReference type="EMBL" id="CP037899">
    <property type="protein sequence ID" value="QDQ41475.1"/>
    <property type="molecule type" value="Genomic_DNA"/>
</dbReference>
<dbReference type="PANTHER" id="PTHR30404">
    <property type="entry name" value="N-ACETYLMURAMOYL-L-ALANINE AMIDASE"/>
    <property type="match status" value="1"/>
</dbReference>
<organism evidence="7 9">
    <name type="scientific">Methylacidiphilum kamchatkense Kam1</name>
    <dbReference type="NCBI Taxonomy" id="1202785"/>
    <lineage>
        <taxon>Bacteria</taxon>
        <taxon>Pseudomonadati</taxon>
        <taxon>Verrucomicrobiota</taxon>
        <taxon>Methylacidiphilae</taxon>
        <taxon>Methylacidiphilales</taxon>
        <taxon>Methylacidiphilaceae</taxon>
        <taxon>Methylacidiphilum (ex Ratnadevi et al. 2023)</taxon>
    </lineage>
</organism>
<proteinExistence type="predicted"/>
<evidence type="ECO:0000313" key="9">
    <source>
        <dbReference type="Proteomes" id="UP000315925"/>
    </source>
</evidence>
<dbReference type="PANTHER" id="PTHR30404:SF0">
    <property type="entry name" value="N-ACETYLMURAMOYL-L-ALANINE AMIDASE AMIC"/>
    <property type="match status" value="1"/>
</dbReference>
<dbReference type="RefSeq" id="WP_039722226.1">
    <property type="nucleotide sequence ID" value="NZ_CP037899.1"/>
</dbReference>
<evidence type="ECO:0000259" key="5">
    <source>
        <dbReference type="SMART" id="SM00646"/>
    </source>
</evidence>
<evidence type="ECO:0000313" key="6">
    <source>
        <dbReference type="EMBL" id="KIE57852.1"/>
    </source>
</evidence>
<dbReference type="EC" id="3.5.1.28" evidence="2"/>
<dbReference type="OrthoDB" id="9806267at2"/>
<feature type="chain" id="PRO_5044541270" description="N-acetylmuramoyl-L-alanine amidase" evidence="4">
    <location>
        <begin position="22"/>
        <end position="343"/>
    </location>
</feature>
<dbReference type="Proteomes" id="UP000031594">
    <property type="component" value="Unassembled WGS sequence"/>
</dbReference>
<evidence type="ECO:0000256" key="3">
    <source>
        <dbReference type="ARBA" id="ARBA00022801"/>
    </source>
</evidence>
<name>A0A0C1RIK1_9BACT</name>
<keyword evidence="4" id="KW-0732">Signal</keyword>
<keyword evidence="3 7" id="KW-0378">Hydrolase</keyword>
<reference evidence="6 8" key="1">
    <citation type="submission" date="2014-08" db="EMBL/GenBank/DDBJ databases">
        <title>Methylacidiphilum kamchatkense strain Kam1 draft genome sequence.</title>
        <authorList>
            <person name="Birkeland N.-K."/>
            <person name="Erikstad H.A."/>
        </authorList>
    </citation>
    <scope>NUCLEOTIDE SEQUENCE [LARGE SCALE GENOMIC DNA]</scope>
    <source>
        <strain evidence="6 8">Kam1</strain>
    </source>
</reference>
<evidence type="ECO:0000256" key="4">
    <source>
        <dbReference type="SAM" id="SignalP"/>
    </source>
</evidence>
<dbReference type="CDD" id="cd02696">
    <property type="entry name" value="MurNAc-LAA"/>
    <property type="match status" value="1"/>
</dbReference>
<dbReference type="InterPro" id="IPR050695">
    <property type="entry name" value="N-acetylmuramoyl_amidase_3"/>
</dbReference>
<protein>
    <recommendedName>
        <fullName evidence="2">N-acetylmuramoyl-L-alanine amidase</fullName>
        <ecNumber evidence="2">3.5.1.28</ecNumber>
    </recommendedName>
</protein>
<dbReference type="GO" id="GO:0008745">
    <property type="term" value="F:N-acetylmuramoyl-L-alanine amidase activity"/>
    <property type="evidence" value="ECO:0007669"/>
    <property type="project" value="UniProtKB-EC"/>
</dbReference>
<dbReference type="Pfam" id="PF01520">
    <property type="entry name" value="Amidase_3"/>
    <property type="match status" value="1"/>
</dbReference>
<dbReference type="SUPFAM" id="SSF53187">
    <property type="entry name" value="Zn-dependent exopeptidases"/>
    <property type="match status" value="1"/>
</dbReference>
<dbReference type="Gene3D" id="3.40.630.40">
    <property type="entry name" value="Zn-dependent exopeptidases"/>
    <property type="match status" value="1"/>
</dbReference>
<comment type="catalytic activity">
    <reaction evidence="1">
        <text>Hydrolyzes the link between N-acetylmuramoyl residues and L-amino acid residues in certain cell-wall glycopeptides.</text>
        <dbReference type="EC" id="3.5.1.28"/>
    </reaction>
</comment>
<evidence type="ECO:0000313" key="8">
    <source>
        <dbReference type="Proteomes" id="UP000031594"/>
    </source>
</evidence>
<dbReference type="GO" id="GO:0030288">
    <property type="term" value="C:outer membrane-bounded periplasmic space"/>
    <property type="evidence" value="ECO:0007669"/>
    <property type="project" value="TreeGrafter"/>
</dbReference>